<feature type="compositionally biased region" description="Basic and acidic residues" evidence="1">
    <location>
        <begin position="227"/>
        <end position="241"/>
    </location>
</feature>
<feature type="region of interest" description="Disordered" evidence="1">
    <location>
        <begin position="211"/>
        <end position="249"/>
    </location>
</feature>
<feature type="region of interest" description="Disordered" evidence="1">
    <location>
        <begin position="179"/>
        <end position="199"/>
    </location>
</feature>
<keyword evidence="3" id="KW-1185">Reference proteome</keyword>
<protein>
    <submittedName>
        <fullName evidence="2">Uncharacterized protein</fullName>
    </submittedName>
</protein>
<dbReference type="RefSeq" id="WP_379534635.1">
    <property type="nucleotide sequence ID" value="NZ_JBHSBI010000037.1"/>
</dbReference>
<accession>A0ABV8GPB9</accession>
<comment type="caution">
    <text evidence="2">The sequence shown here is derived from an EMBL/GenBank/DDBJ whole genome shotgun (WGS) entry which is preliminary data.</text>
</comment>
<feature type="compositionally biased region" description="Low complexity" evidence="1">
    <location>
        <begin position="211"/>
        <end position="225"/>
    </location>
</feature>
<gene>
    <name evidence="2" type="ORF">ACFOY2_46840</name>
</gene>
<reference evidence="3" key="1">
    <citation type="journal article" date="2019" name="Int. J. Syst. Evol. Microbiol.">
        <title>The Global Catalogue of Microorganisms (GCM) 10K type strain sequencing project: providing services to taxonomists for standard genome sequencing and annotation.</title>
        <authorList>
            <consortium name="The Broad Institute Genomics Platform"/>
            <consortium name="The Broad Institute Genome Sequencing Center for Infectious Disease"/>
            <person name="Wu L."/>
            <person name="Ma J."/>
        </authorList>
    </citation>
    <scope>NUCLEOTIDE SEQUENCE [LARGE SCALE GENOMIC DNA]</scope>
    <source>
        <strain evidence="3">TBRC 1276</strain>
    </source>
</reference>
<dbReference type="EMBL" id="JBHSBI010000037">
    <property type="protein sequence ID" value="MFC4014809.1"/>
    <property type="molecule type" value="Genomic_DNA"/>
</dbReference>
<dbReference type="Proteomes" id="UP001595851">
    <property type="component" value="Unassembled WGS sequence"/>
</dbReference>
<sequence length="249" mass="27011">MTHANTTAARRTVQPDHARALADHGPGWAIMWDDRDDQPVIVRPERGDDGTLLEICTYEGMFTLGGDCDPCEDAHTCDARMPDGQPNFEVIADHMTNILSDVYADRADIAACMPLTLPYTRALAEHGYQRRFQGNRQAHTFNQLYRSPDGHLVELQIPLPNAPADAPTVPLTIEWTYLRPRPTSPDTPTPETNLPADTPPADVAALIAAHIAIHPPTPTTPGDTTDGTDRADGTVRADAPDRAATPATA</sequence>
<evidence type="ECO:0000313" key="3">
    <source>
        <dbReference type="Proteomes" id="UP001595851"/>
    </source>
</evidence>
<organism evidence="2 3">
    <name type="scientific">Nonomuraea purpurea</name>
    <dbReference type="NCBI Taxonomy" id="1849276"/>
    <lineage>
        <taxon>Bacteria</taxon>
        <taxon>Bacillati</taxon>
        <taxon>Actinomycetota</taxon>
        <taxon>Actinomycetes</taxon>
        <taxon>Streptosporangiales</taxon>
        <taxon>Streptosporangiaceae</taxon>
        <taxon>Nonomuraea</taxon>
    </lineage>
</organism>
<evidence type="ECO:0000313" key="2">
    <source>
        <dbReference type="EMBL" id="MFC4014809.1"/>
    </source>
</evidence>
<proteinExistence type="predicted"/>
<evidence type="ECO:0000256" key="1">
    <source>
        <dbReference type="SAM" id="MobiDB-lite"/>
    </source>
</evidence>
<name>A0ABV8GPB9_9ACTN</name>